<evidence type="ECO:0000259" key="1">
    <source>
        <dbReference type="Pfam" id="PF00266"/>
    </source>
</evidence>
<proteinExistence type="predicted"/>
<protein>
    <submittedName>
        <fullName evidence="2">Cysteine desulfurase-like protein</fullName>
    </submittedName>
</protein>
<dbReference type="InterPro" id="IPR015422">
    <property type="entry name" value="PyrdxlP-dep_Trfase_small"/>
</dbReference>
<dbReference type="InterPro" id="IPR011340">
    <property type="entry name" value="Cys_dSase-rel"/>
</dbReference>
<dbReference type="InterPro" id="IPR015424">
    <property type="entry name" value="PyrdxlP-dep_Trfase"/>
</dbReference>
<organism evidence="2 3">
    <name type="scientific">Brevibacillus panacihumi</name>
    <dbReference type="NCBI Taxonomy" id="497735"/>
    <lineage>
        <taxon>Bacteria</taxon>
        <taxon>Bacillati</taxon>
        <taxon>Bacillota</taxon>
        <taxon>Bacilli</taxon>
        <taxon>Bacillales</taxon>
        <taxon>Paenibacillaceae</taxon>
        <taxon>Brevibacillus</taxon>
    </lineage>
</organism>
<feature type="domain" description="Aminotransferase class V" evidence="1">
    <location>
        <begin position="30"/>
        <end position="403"/>
    </location>
</feature>
<dbReference type="PANTHER" id="PTHR43586:SF21">
    <property type="entry name" value="PYRIDOXAL PHOSPHATE (PLP)-DEPENDENT ASPARTATE AMINOTRANSFERASE SUPERFAMILY"/>
    <property type="match status" value="1"/>
</dbReference>
<dbReference type="InterPro" id="IPR015421">
    <property type="entry name" value="PyrdxlP-dep_Trfase_major"/>
</dbReference>
<dbReference type="AlphaFoldDB" id="A0A3M8D1V9"/>
<dbReference type="EMBL" id="RHHT01000011">
    <property type="protein sequence ID" value="RNB81858.1"/>
    <property type="molecule type" value="Genomic_DNA"/>
</dbReference>
<comment type="caution">
    <text evidence="2">The sequence shown here is derived from an EMBL/GenBank/DDBJ whole genome shotgun (WGS) entry which is preliminary data.</text>
</comment>
<dbReference type="Pfam" id="PF00266">
    <property type="entry name" value="Aminotran_5"/>
    <property type="match status" value="1"/>
</dbReference>
<dbReference type="PANTHER" id="PTHR43586">
    <property type="entry name" value="CYSTEINE DESULFURASE"/>
    <property type="match status" value="1"/>
</dbReference>
<sequence length="415" mass="45399">MTKTLRSFPIDAVRQQFPALKRTYQGKSAVYLDGPGGSQVVKSSMDAIYAYMANGGANLHGSFPSSRETEATIAEARESVAQLFGAKSNEVVFGANMTTITFAIARALGRQWQAGDELVISELDHRANVDPWLSIAEDRGMTVRWLRVHPDSLTLELEDLDDIITPRTKLVAVGLASNAVGTINDVPTIASKAREVGAIMAVDAVHATPHFFVDRDQLGADLLLCSAYKFFGPHIGIAVIREELFESLLPYKLAPAPHYLPDKLETGTQNHEGIAGIKPAVQFIACLGQGETLREQFRSGFELIESYENALAEKMRNALQAIPEVTLYQAAPEVPKTPTIAFRIAGISPQEVCQRMADDHAVFVADGDFYAMTLADKLGINQDGGWIRAGLAPYNTEEEIDRFIQGIQEIVHTLR</sequence>
<name>A0A3M8D1V9_9BACL</name>
<evidence type="ECO:0000313" key="3">
    <source>
        <dbReference type="Proteomes" id="UP000281915"/>
    </source>
</evidence>
<dbReference type="InterPro" id="IPR000192">
    <property type="entry name" value="Aminotrans_V_dom"/>
</dbReference>
<dbReference type="SUPFAM" id="SSF53383">
    <property type="entry name" value="PLP-dependent transferases"/>
    <property type="match status" value="1"/>
</dbReference>
<dbReference type="NCBIfam" id="TIGR01976">
    <property type="entry name" value="am_tr_V_VC1184"/>
    <property type="match status" value="1"/>
</dbReference>
<accession>A0A3M8D1V9</accession>
<dbReference type="GO" id="GO:0003824">
    <property type="term" value="F:catalytic activity"/>
    <property type="evidence" value="ECO:0007669"/>
    <property type="project" value="UniProtKB-ARBA"/>
</dbReference>
<gene>
    <name evidence="2" type="ORF">EDM58_06940</name>
</gene>
<dbReference type="Proteomes" id="UP000281915">
    <property type="component" value="Unassembled WGS sequence"/>
</dbReference>
<dbReference type="Gene3D" id="3.90.1150.10">
    <property type="entry name" value="Aspartate Aminotransferase, domain 1"/>
    <property type="match status" value="1"/>
</dbReference>
<evidence type="ECO:0000313" key="2">
    <source>
        <dbReference type="EMBL" id="RNB81858.1"/>
    </source>
</evidence>
<reference evidence="2 3" key="1">
    <citation type="submission" date="2018-10" db="EMBL/GenBank/DDBJ databases">
        <title>Phylogenomics of Brevibacillus.</title>
        <authorList>
            <person name="Dunlap C."/>
        </authorList>
    </citation>
    <scope>NUCLEOTIDE SEQUENCE [LARGE SCALE GENOMIC DNA]</scope>
    <source>
        <strain evidence="2 3">JCM 15085</strain>
    </source>
</reference>
<dbReference type="RefSeq" id="WP_122912685.1">
    <property type="nucleotide sequence ID" value="NZ_RHHT01000011.1"/>
</dbReference>
<dbReference type="Gene3D" id="3.40.640.10">
    <property type="entry name" value="Type I PLP-dependent aspartate aminotransferase-like (Major domain)"/>
    <property type="match status" value="1"/>
</dbReference>